<reference evidence="3" key="1">
    <citation type="submission" date="2019-06" db="EMBL/GenBank/DDBJ databases">
        <title>Draft genome sequence of the griseofulvin-producing fungus Xylaria cubensis strain G536.</title>
        <authorList>
            <person name="Mead M.E."/>
            <person name="Raja H.A."/>
            <person name="Steenwyk J.L."/>
            <person name="Knowles S.L."/>
            <person name="Oberlies N.H."/>
            <person name="Rokas A."/>
        </authorList>
    </citation>
    <scope>NUCLEOTIDE SEQUENCE [LARGE SCALE GENOMIC DNA]</scope>
    <source>
        <strain evidence="3">G536</strain>
    </source>
</reference>
<protein>
    <recommendedName>
        <fullName evidence="1">N-acetyltransferase domain-containing protein</fullName>
    </recommendedName>
</protein>
<dbReference type="STRING" id="2512241.A0A553IBP9"/>
<dbReference type="CDD" id="cd04301">
    <property type="entry name" value="NAT_SF"/>
    <property type="match status" value="1"/>
</dbReference>
<evidence type="ECO:0000259" key="1">
    <source>
        <dbReference type="PROSITE" id="PS51186"/>
    </source>
</evidence>
<comment type="caution">
    <text evidence="2">The sequence shown here is derived from an EMBL/GenBank/DDBJ whole genome shotgun (WGS) entry which is preliminary data.</text>
</comment>
<sequence>MNSMLQTDFKLSDVQVSDAQDIGYLVEVPAMQNGPLYRTMFPQFSTVTEAQKEQIARWYVEMLEDAFQAREERFLKAYSVDGTPVGFCGWTVIEQHHNRQQADEPRKREKARKASWLPDTLDVDGWVALSKDLKAERCRVLKDLDSICRLTFMAVHPKYQRQGIGSMMMQRICKETDQQGQCAYVLAAPEGVPLYSKFGFKISSEASRGGFTGLLEPCKNLWYYGNIP</sequence>
<evidence type="ECO:0000313" key="2">
    <source>
        <dbReference type="EMBL" id="TRX97631.1"/>
    </source>
</evidence>
<gene>
    <name evidence="2" type="ORF">FHL15_001386</name>
</gene>
<accession>A0A553IBP9</accession>
<feature type="domain" description="N-acetyltransferase" evidence="1">
    <location>
        <begin position="42"/>
        <end position="228"/>
    </location>
</feature>
<dbReference type="OrthoDB" id="2744543at2759"/>
<organism evidence="2 3">
    <name type="scientific">Xylaria flabelliformis</name>
    <dbReference type="NCBI Taxonomy" id="2512241"/>
    <lineage>
        <taxon>Eukaryota</taxon>
        <taxon>Fungi</taxon>
        <taxon>Dikarya</taxon>
        <taxon>Ascomycota</taxon>
        <taxon>Pezizomycotina</taxon>
        <taxon>Sordariomycetes</taxon>
        <taxon>Xylariomycetidae</taxon>
        <taxon>Xylariales</taxon>
        <taxon>Xylariaceae</taxon>
        <taxon>Xylaria</taxon>
    </lineage>
</organism>
<dbReference type="InterPro" id="IPR016181">
    <property type="entry name" value="Acyl_CoA_acyltransferase"/>
</dbReference>
<dbReference type="AlphaFoldDB" id="A0A553IBP9"/>
<proteinExistence type="predicted"/>
<dbReference type="PROSITE" id="PS51186">
    <property type="entry name" value="GNAT"/>
    <property type="match status" value="1"/>
</dbReference>
<dbReference type="Pfam" id="PF13508">
    <property type="entry name" value="Acetyltransf_7"/>
    <property type="match status" value="1"/>
</dbReference>
<dbReference type="PANTHER" id="PTHR42791:SF1">
    <property type="entry name" value="N-ACETYLTRANSFERASE DOMAIN-CONTAINING PROTEIN"/>
    <property type="match status" value="1"/>
</dbReference>
<dbReference type="EMBL" id="VFLP01000005">
    <property type="protein sequence ID" value="TRX97631.1"/>
    <property type="molecule type" value="Genomic_DNA"/>
</dbReference>
<dbReference type="Gene3D" id="3.40.630.30">
    <property type="match status" value="1"/>
</dbReference>
<dbReference type="GO" id="GO:0016747">
    <property type="term" value="F:acyltransferase activity, transferring groups other than amino-acyl groups"/>
    <property type="evidence" value="ECO:0007669"/>
    <property type="project" value="InterPro"/>
</dbReference>
<name>A0A553IBP9_9PEZI</name>
<evidence type="ECO:0000313" key="3">
    <source>
        <dbReference type="Proteomes" id="UP000319160"/>
    </source>
</evidence>
<dbReference type="InterPro" id="IPR000182">
    <property type="entry name" value="GNAT_dom"/>
</dbReference>
<dbReference type="Proteomes" id="UP000319160">
    <property type="component" value="Unassembled WGS sequence"/>
</dbReference>
<dbReference type="PANTHER" id="PTHR42791">
    <property type="entry name" value="GNAT FAMILY ACETYLTRANSFERASE"/>
    <property type="match status" value="1"/>
</dbReference>
<dbReference type="SUPFAM" id="SSF55729">
    <property type="entry name" value="Acyl-CoA N-acyltransferases (Nat)"/>
    <property type="match status" value="1"/>
</dbReference>
<keyword evidence="3" id="KW-1185">Reference proteome</keyword>
<dbReference type="InterPro" id="IPR052523">
    <property type="entry name" value="Trichothecene_AcTrans"/>
</dbReference>